<organism evidence="4 5">
    <name type="scientific">Psychroflexus planctonicus</name>
    <dbReference type="NCBI Taxonomy" id="1526575"/>
    <lineage>
        <taxon>Bacteria</taxon>
        <taxon>Pseudomonadati</taxon>
        <taxon>Bacteroidota</taxon>
        <taxon>Flavobacteriia</taxon>
        <taxon>Flavobacteriales</taxon>
        <taxon>Flavobacteriaceae</taxon>
        <taxon>Psychroflexus</taxon>
    </lineage>
</organism>
<evidence type="ECO:0000313" key="4">
    <source>
        <dbReference type="EMBL" id="GGE23574.1"/>
    </source>
</evidence>
<reference evidence="5" key="1">
    <citation type="journal article" date="2019" name="Int. J. Syst. Evol. Microbiol.">
        <title>The Global Catalogue of Microorganisms (GCM) 10K type strain sequencing project: providing services to taxonomists for standard genome sequencing and annotation.</title>
        <authorList>
            <consortium name="The Broad Institute Genomics Platform"/>
            <consortium name="The Broad Institute Genome Sequencing Center for Infectious Disease"/>
            <person name="Wu L."/>
            <person name="Ma J."/>
        </authorList>
    </citation>
    <scope>NUCLEOTIDE SEQUENCE [LARGE SCALE GENOMIC DNA]</scope>
    <source>
        <strain evidence="5">CGMCC 1.12931</strain>
    </source>
</reference>
<dbReference type="PANTHER" id="PTHR46494:SF1">
    <property type="entry name" value="CORA FAMILY METAL ION TRANSPORTER (EUROFUNG)"/>
    <property type="match status" value="1"/>
</dbReference>
<proteinExistence type="predicted"/>
<keyword evidence="5" id="KW-1185">Reference proteome</keyword>
<comment type="caution">
    <text evidence="4">The sequence shown here is derived from an EMBL/GenBank/DDBJ whole genome shotgun (WGS) entry which is preliminary data.</text>
</comment>
<accession>A0ABQ1SB84</accession>
<keyword evidence="3" id="KW-0472">Membrane</keyword>
<evidence type="ECO:0000256" key="3">
    <source>
        <dbReference type="ARBA" id="ARBA00022475"/>
    </source>
</evidence>
<gene>
    <name evidence="4" type="ORF">GCM10010832_00310</name>
</gene>
<dbReference type="Gene3D" id="3.30.460.20">
    <property type="entry name" value="CorA soluble domain-like"/>
    <property type="match status" value="1"/>
</dbReference>
<protein>
    <submittedName>
        <fullName evidence="4">Uncharacterized protein</fullName>
    </submittedName>
</protein>
<dbReference type="RefSeq" id="WP_188457056.1">
    <property type="nucleotide sequence ID" value="NZ_BMGM01000001.1"/>
</dbReference>
<evidence type="ECO:0000256" key="1">
    <source>
        <dbReference type="ARBA" id="ARBA00004651"/>
    </source>
</evidence>
<keyword evidence="3" id="KW-1003">Cell membrane</keyword>
<dbReference type="Proteomes" id="UP000599179">
    <property type="component" value="Unassembled WGS sequence"/>
</dbReference>
<dbReference type="InterPro" id="IPR045861">
    <property type="entry name" value="CorA_cytoplasmic_dom"/>
</dbReference>
<keyword evidence="2" id="KW-0813">Transport</keyword>
<dbReference type="Pfam" id="PF01544">
    <property type="entry name" value="CorA"/>
    <property type="match status" value="1"/>
</dbReference>
<comment type="subcellular location">
    <subcellularLocation>
        <location evidence="1">Cell membrane</location>
        <topology evidence="1">Multi-pass membrane protein</topology>
    </subcellularLocation>
</comment>
<name>A0ABQ1SB84_9FLAO</name>
<dbReference type="EMBL" id="BMGM01000001">
    <property type="protein sequence ID" value="GGE23574.1"/>
    <property type="molecule type" value="Genomic_DNA"/>
</dbReference>
<dbReference type="PANTHER" id="PTHR46494">
    <property type="entry name" value="CORA FAMILY METAL ION TRANSPORTER (EUROFUNG)"/>
    <property type="match status" value="1"/>
</dbReference>
<evidence type="ECO:0000313" key="5">
    <source>
        <dbReference type="Proteomes" id="UP000599179"/>
    </source>
</evidence>
<evidence type="ECO:0000256" key="2">
    <source>
        <dbReference type="ARBA" id="ARBA00022448"/>
    </source>
</evidence>
<sequence length="227" mass="27421">MKLAFKKKPKVDPTEYDVLPKQSQQPTEAQVFFYNENEFEEFAKFKITEINSFPRNGFNSWLNVHGIHETKKIIKIANQLQLHHLSIQDIFDIQQRPKFQEFDHYFYFNIKSKFVEENTDLTTEQISFVLGKDFLVSFQEKKRDHFQHLRERIRQDKGIVRERGVDYLLFLMLEAILTEYNYMIEKLQIEVENFQLMDVNVDPSPDLLKEIEYQKRKFKLLEKPSFP</sequence>
<dbReference type="InterPro" id="IPR002523">
    <property type="entry name" value="MgTranspt_CorA/ZnTranspt_ZntB"/>
</dbReference>
<dbReference type="SUPFAM" id="SSF143865">
    <property type="entry name" value="CorA soluble domain-like"/>
    <property type="match status" value="1"/>
</dbReference>